<organism evidence="3 4">
    <name type="scientific">Zasmidium cellare ATCC 36951</name>
    <dbReference type="NCBI Taxonomy" id="1080233"/>
    <lineage>
        <taxon>Eukaryota</taxon>
        <taxon>Fungi</taxon>
        <taxon>Dikarya</taxon>
        <taxon>Ascomycota</taxon>
        <taxon>Pezizomycotina</taxon>
        <taxon>Dothideomycetes</taxon>
        <taxon>Dothideomycetidae</taxon>
        <taxon>Mycosphaerellales</taxon>
        <taxon>Mycosphaerellaceae</taxon>
        <taxon>Zasmidium</taxon>
    </lineage>
</organism>
<keyword evidence="1" id="KW-0732">Signal</keyword>
<dbReference type="RefSeq" id="XP_033669669.1">
    <property type="nucleotide sequence ID" value="XM_033805555.1"/>
</dbReference>
<dbReference type="GO" id="GO:0052689">
    <property type="term" value="F:carboxylic ester hydrolase activity"/>
    <property type="evidence" value="ECO:0007669"/>
    <property type="project" value="InterPro"/>
</dbReference>
<gene>
    <name evidence="3" type="ORF">M409DRAFT_20797</name>
</gene>
<protein>
    <recommendedName>
        <fullName evidence="2">SGNH hydrolase-type esterase domain-containing protein</fullName>
    </recommendedName>
</protein>
<dbReference type="Proteomes" id="UP000799537">
    <property type="component" value="Unassembled WGS sequence"/>
</dbReference>
<dbReference type="SUPFAM" id="SSF52266">
    <property type="entry name" value="SGNH hydrolase"/>
    <property type="match status" value="1"/>
</dbReference>
<dbReference type="EMBL" id="ML993589">
    <property type="protein sequence ID" value="KAF2168780.1"/>
    <property type="molecule type" value="Genomic_DNA"/>
</dbReference>
<dbReference type="CDD" id="cd01831">
    <property type="entry name" value="Endoglucanase_E_like"/>
    <property type="match status" value="1"/>
</dbReference>
<dbReference type="PANTHER" id="PTHR37834">
    <property type="entry name" value="GDSL-LIKE LIPASE/ACYLHYDROLASE DOMAIN PROTEIN (AFU_ORTHOLOGUE AFUA_2G00620)"/>
    <property type="match status" value="1"/>
</dbReference>
<dbReference type="InterPro" id="IPR013830">
    <property type="entry name" value="SGNH_hydro"/>
</dbReference>
<dbReference type="AlphaFoldDB" id="A0A6A6CRL4"/>
<evidence type="ECO:0000313" key="4">
    <source>
        <dbReference type="Proteomes" id="UP000799537"/>
    </source>
</evidence>
<keyword evidence="4" id="KW-1185">Reference proteome</keyword>
<evidence type="ECO:0000259" key="2">
    <source>
        <dbReference type="Pfam" id="PF13472"/>
    </source>
</evidence>
<dbReference type="Pfam" id="PF13472">
    <property type="entry name" value="Lipase_GDSL_2"/>
    <property type="match status" value="1"/>
</dbReference>
<feature type="domain" description="SGNH hydrolase-type esterase" evidence="2">
    <location>
        <begin position="210"/>
        <end position="350"/>
    </location>
</feature>
<dbReference type="InterPro" id="IPR052762">
    <property type="entry name" value="PCW_deacetylase/CE"/>
</dbReference>
<dbReference type="Gene3D" id="3.40.50.1110">
    <property type="entry name" value="SGNH hydrolase"/>
    <property type="match status" value="1"/>
</dbReference>
<reference evidence="3" key="1">
    <citation type="journal article" date="2020" name="Stud. Mycol.">
        <title>101 Dothideomycetes genomes: a test case for predicting lifestyles and emergence of pathogens.</title>
        <authorList>
            <person name="Haridas S."/>
            <person name="Albert R."/>
            <person name="Binder M."/>
            <person name="Bloem J."/>
            <person name="Labutti K."/>
            <person name="Salamov A."/>
            <person name="Andreopoulos B."/>
            <person name="Baker S."/>
            <person name="Barry K."/>
            <person name="Bills G."/>
            <person name="Bluhm B."/>
            <person name="Cannon C."/>
            <person name="Castanera R."/>
            <person name="Culley D."/>
            <person name="Daum C."/>
            <person name="Ezra D."/>
            <person name="Gonzalez J."/>
            <person name="Henrissat B."/>
            <person name="Kuo A."/>
            <person name="Liang C."/>
            <person name="Lipzen A."/>
            <person name="Lutzoni F."/>
            <person name="Magnuson J."/>
            <person name="Mondo S."/>
            <person name="Nolan M."/>
            <person name="Ohm R."/>
            <person name="Pangilinan J."/>
            <person name="Park H.-J."/>
            <person name="Ramirez L."/>
            <person name="Alfaro M."/>
            <person name="Sun H."/>
            <person name="Tritt A."/>
            <person name="Yoshinaga Y."/>
            <person name="Zwiers L.-H."/>
            <person name="Turgeon B."/>
            <person name="Goodwin S."/>
            <person name="Spatafora J."/>
            <person name="Crous P."/>
            <person name="Grigoriev I."/>
        </authorList>
    </citation>
    <scope>NUCLEOTIDE SEQUENCE</scope>
    <source>
        <strain evidence="3">ATCC 36951</strain>
    </source>
</reference>
<evidence type="ECO:0000256" key="1">
    <source>
        <dbReference type="SAM" id="SignalP"/>
    </source>
</evidence>
<feature type="signal peptide" evidence="1">
    <location>
        <begin position="1"/>
        <end position="16"/>
    </location>
</feature>
<sequence>MRFLALIASCVYLASAKILQNGQVRITDYPDTTIPSIAGHNSSWRTYPRNARELSYKGRWDDNYISWWTAPGLKFGFQGSQVAVAFGNNTSPEVLIAYRVGGLDWQLTNVSAGTTHLLADSQATGFDSGTTQTFEVRVTNWDYGVQIQNVYVASGRLVQIPDFRRRIEIVGDSLSAGQYATLEGIASYSWGLAYGLGNTEFSITAYPGMCAYDGNGGYCYGGGPRQRGQEHQWLKVSDNSERAVAMYGNSKNTIHVMKNEGSLSDPPNYNFRAHPPADITIINLGANDSGQNVSDEQFFNAYTKLIDEIRRQWPRTQFIILNLWHFTQSGSTWITDSPLDNVIQNVARHYNRGSLNENGGQGIVHYFNTTGILEHNDISPAGHPTDVADVKLASHLMQYIKLVFGWDLEQEGPEVQHQTTYWNDEVNY</sequence>
<name>A0A6A6CRL4_ZASCE</name>
<accession>A0A6A6CRL4</accession>
<feature type="chain" id="PRO_5025536824" description="SGNH hydrolase-type esterase domain-containing protein" evidence="1">
    <location>
        <begin position="17"/>
        <end position="428"/>
    </location>
</feature>
<proteinExistence type="predicted"/>
<dbReference type="InterPro" id="IPR037461">
    <property type="entry name" value="CtCE2-like_dom"/>
</dbReference>
<dbReference type="PANTHER" id="PTHR37834:SF2">
    <property type="entry name" value="ESTERASE, SGNH HYDROLASE-TYPE"/>
    <property type="match status" value="1"/>
</dbReference>
<dbReference type="GeneID" id="54558827"/>
<dbReference type="OrthoDB" id="426133at2759"/>
<evidence type="ECO:0000313" key="3">
    <source>
        <dbReference type="EMBL" id="KAF2168780.1"/>
    </source>
</evidence>
<dbReference type="InterPro" id="IPR036514">
    <property type="entry name" value="SGNH_hydro_sf"/>
</dbReference>